<dbReference type="eggNOG" id="ENOG50307MX">
    <property type="taxonomic scope" value="Bacteria"/>
</dbReference>
<proteinExistence type="predicted"/>
<evidence type="ECO:0000313" key="3">
    <source>
        <dbReference type="Proteomes" id="UP000028123"/>
    </source>
</evidence>
<comment type="caution">
    <text evidence="2">The sequence shown here is derived from an EMBL/GenBank/DDBJ whole genome shotgun (WGS) entry which is preliminary data.</text>
</comment>
<evidence type="ECO:0000256" key="1">
    <source>
        <dbReference type="SAM" id="SignalP"/>
    </source>
</evidence>
<dbReference type="AlphaFoldDB" id="A0A081NUU0"/>
<gene>
    <name evidence="2" type="ORF">ET33_26895</name>
</gene>
<dbReference type="OrthoDB" id="2595109at2"/>
<name>A0A081NUU0_9BACL</name>
<keyword evidence="1" id="KW-0732">Signal</keyword>
<dbReference type="RefSeq" id="WP_036691873.1">
    <property type="nucleotide sequence ID" value="NZ_JNVM01000041.1"/>
</dbReference>
<evidence type="ECO:0000313" key="2">
    <source>
        <dbReference type="EMBL" id="KEQ22213.1"/>
    </source>
</evidence>
<protein>
    <submittedName>
        <fullName evidence="2">Uncharacterized protein</fullName>
    </submittedName>
</protein>
<sequence>MAHNRILAILAASFAALTLAASPVATAPNLGNAPVSSEQVATPTVPVIVGKPQGQNNLTITFVDQALKGNDSTLLTPQGNLTERYAYSTYSIPYKVIEDGNDNVGPREQDSFLCSAPKGGTTTIVNPVEVRANVQIQSNVGTELKKLINLVWTGQTNGSFKHIYSKAKVYSASESVHNHRDYYGAIQYDLGTTVVNRTDVYHVYSGDRILYTASYDRGQQTVYAKIPKAVEYARDFYL</sequence>
<accession>A0A081NUU0</accession>
<feature type="chain" id="PRO_5001761065" evidence="1">
    <location>
        <begin position="28"/>
        <end position="238"/>
    </location>
</feature>
<dbReference type="EMBL" id="JNVM01000041">
    <property type="protein sequence ID" value="KEQ22213.1"/>
    <property type="molecule type" value="Genomic_DNA"/>
</dbReference>
<dbReference type="Proteomes" id="UP000028123">
    <property type="component" value="Unassembled WGS sequence"/>
</dbReference>
<keyword evidence="3" id="KW-1185">Reference proteome</keyword>
<feature type="signal peptide" evidence="1">
    <location>
        <begin position="1"/>
        <end position="27"/>
    </location>
</feature>
<reference evidence="2 3" key="1">
    <citation type="submission" date="2014-06" db="EMBL/GenBank/DDBJ databases">
        <title>Draft genome sequence of Paenibacillus sp. MSt1.</title>
        <authorList>
            <person name="Aw Y.K."/>
            <person name="Ong K.S."/>
            <person name="Gan H.M."/>
            <person name="Lee S.M."/>
        </authorList>
    </citation>
    <scope>NUCLEOTIDE SEQUENCE [LARGE SCALE GENOMIC DNA]</scope>
    <source>
        <strain evidence="2 3">MSt1</strain>
    </source>
</reference>
<organism evidence="2 3">
    <name type="scientific">Paenibacillus tyrfis</name>
    <dbReference type="NCBI Taxonomy" id="1501230"/>
    <lineage>
        <taxon>Bacteria</taxon>
        <taxon>Bacillati</taxon>
        <taxon>Bacillota</taxon>
        <taxon>Bacilli</taxon>
        <taxon>Bacillales</taxon>
        <taxon>Paenibacillaceae</taxon>
        <taxon>Paenibacillus</taxon>
    </lineage>
</organism>